<keyword evidence="8 9" id="KW-0472">Membrane</keyword>
<dbReference type="InterPro" id="IPR001036">
    <property type="entry name" value="Acrflvin-R"/>
</dbReference>
<feature type="transmembrane region" description="Helical" evidence="9">
    <location>
        <begin position="21"/>
        <end position="40"/>
    </location>
</feature>
<dbReference type="Pfam" id="PF13721">
    <property type="entry name" value="SecD-TM1"/>
    <property type="match status" value="1"/>
</dbReference>
<evidence type="ECO:0000256" key="5">
    <source>
        <dbReference type="ARBA" id="ARBA00022927"/>
    </source>
</evidence>
<comment type="similarity">
    <text evidence="9">Belongs to the SecD/SecF family. SecD subfamily.</text>
</comment>
<evidence type="ECO:0000313" key="15">
    <source>
        <dbReference type="Proteomes" id="UP000660708"/>
    </source>
</evidence>
<sequence length="609" mass="66140">MQNIEQLNSKHGMTTSSRFKKFFTAIIIVILIICATPNLYPNKNLIQVQASANNVLVVSVPELKNNLENEGFKVKKVISHQGGYLVELENRALTAEARAHIAALHNELNVKVISASTMPLWLEYTGLKPIKLGLDLDGGVLFVLKVDVEQAMLSQLQSVADEANSIRINNRYRHLSSPQVVNAQEVEIVATVQGKTELQALSTTLRDRYPHLSSNRKAHGSLTTLTLSFPEAKKIELHKQLMTQALSTLRSRIEELGITEAVTQRQGDNYIRIELPGVQDPDQAKRIIGATAKLSFHALQTAGGQRIKDKLGNVINIDPTAIFGGDEIESATAGRDEYGKPLVELFLSSSGGKKINHFSRQNVGKPMATVFAQYYVSTSGETKKHTEVISVATIQQVLNTRFSITNMQSMERAQELALLLRAGSLDAPITIVKEQTIGPSLGEKNIESGFKALALGLSITLLFMALWYRKLGVIAIISLLVNLVCLIGLMSLLPGVVLTLPGIAGLVLTIGMAVDTNVIIFERVRELRSKGATMVIALKQGYQQAMSSIVDANLTTMITALILLGIGYGPVKGFAITLALGIVTSIFAGVIVSGLLSESLYSQQRQGGK</sequence>
<feature type="domain" description="Protein translocase subunit SecDF P1" evidence="12">
    <location>
        <begin position="242"/>
        <end position="300"/>
    </location>
</feature>
<gene>
    <name evidence="9 14" type="primary">secD</name>
    <name evidence="14" type="ORF">PPEP_b0539</name>
</gene>
<feature type="transmembrane region" description="Helical" evidence="9">
    <location>
        <begin position="475"/>
        <end position="497"/>
    </location>
</feature>
<dbReference type="PANTHER" id="PTHR30081">
    <property type="entry name" value="PROTEIN-EXPORT MEMBRANE PROTEIN SEC"/>
    <property type="match status" value="1"/>
</dbReference>
<dbReference type="GO" id="GO:0015450">
    <property type="term" value="F:protein-transporting ATPase activity"/>
    <property type="evidence" value="ECO:0007669"/>
    <property type="project" value="InterPro"/>
</dbReference>
<keyword evidence="6 9" id="KW-1133">Transmembrane helix</keyword>
<keyword evidence="7 9" id="KW-0811">Translocation</keyword>
<feature type="domain" description="Protein export membrane protein SecD/SecF C-terminal" evidence="10">
    <location>
        <begin position="428"/>
        <end position="593"/>
    </location>
</feature>
<dbReference type="InterPro" id="IPR005791">
    <property type="entry name" value="SecD"/>
</dbReference>
<feature type="domain" description="SecDF P1 head subdomain" evidence="13">
    <location>
        <begin position="312"/>
        <end position="427"/>
    </location>
</feature>
<evidence type="ECO:0000256" key="9">
    <source>
        <dbReference type="HAMAP-Rule" id="MF_01463"/>
    </source>
</evidence>
<evidence type="ECO:0000256" key="4">
    <source>
        <dbReference type="ARBA" id="ARBA00022692"/>
    </source>
</evidence>
<keyword evidence="2 9" id="KW-0813">Transport</keyword>
<comment type="subunit">
    <text evidence="9">Forms a complex with SecF. Part of the essential Sec protein translocation apparatus which comprises SecA, SecYEG and auxiliary proteins SecDF-YajC and YidC.</text>
</comment>
<dbReference type="Pfam" id="PF02355">
    <property type="entry name" value="SecD_SecF_C"/>
    <property type="match status" value="1"/>
</dbReference>
<evidence type="ECO:0000259" key="12">
    <source>
        <dbReference type="Pfam" id="PF21760"/>
    </source>
</evidence>
<proteinExistence type="inferred from homology"/>
<dbReference type="PANTHER" id="PTHR30081:SF13">
    <property type="entry name" value="PROTEIN TRANSLOCASE SUBUNIT SECD"/>
    <property type="match status" value="1"/>
</dbReference>
<dbReference type="HAMAP" id="MF_01463_B">
    <property type="entry name" value="SecD_B"/>
    <property type="match status" value="1"/>
</dbReference>
<dbReference type="Pfam" id="PF21760">
    <property type="entry name" value="SecD_1st"/>
    <property type="match status" value="1"/>
</dbReference>
<dbReference type="Gene3D" id="3.30.1360.200">
    <property type="match status" value="1"/>
</dbReference>
<dbReference type="Gene3D" id="3.30.70.3400">
    <property type="match status" value="1"/>
</dbReference>
<dbReference type="GO" id="GO:0005886">
    <property type="term" value="C:plasma membrane"/>
    <property type="evidence" value="ECO:0007669"/>
    <property type="project" value="UniProtKB-SubCell"/>
</dbReference>
<dbReference type="GO" id="GO:0065002">
    <property type="term" value="P:intracellular protein transmembrane transport"/>
    <property type="evidence" value="ECO:0007669"/>
    <property type="project" value="UniProtKB-UniRule"/>
</dbReference>
<dbReference type="NCBIfam" id="TIGR00916">
    <property type="entry name" value="2A0604s01"/>
    <property type="match status" value="1"/>
</dbReference>
<evidence type="ECO:0000256" key="3">
    <source>
        <dbReference type="ARBA" id="ARBA00022475"/>
    </source>
</evidence>
<comment type="caution">
    <text evidence="14">The sequence shown here is derived from an EMBL/GenBank/DDBJ whole genome shotgun (WGS) entry which is preliminary data.</text>
</comment>
<feature type="transmembrane region" description="Helical" evidence="9">
    <location>
        <begin position="574"/>
        <end position="596"/>
    </location>
</feature>
<organism evidence="14 15">
    <name type="scientific">Pseudoalteromonas peptidolytica F12-50-A1</name>
    <dbReference type="NCBI Taxonomy" id="1315280"/>
    <lineage>
        <taxon>Bacteria</taxon>
        <taxon>Pseudomonadati</taxon>
        <taxon>Pseudomonadota</taxon>
        <taxon>Gammaproteobacteria</taxon>
        <taxon>Alteromonadales</taxon>
        <taxon>Pseudoalteromonadaceae</taxon>
        <taxon>Pseudoalteromonas</taxon>
    </lineage>
</organism>
<protein>
    <recommendedName>
        <fullName evidence="9">Protein translocase subunit SecD</fullName>
    </recommendedName>
</protein>
<evidence type="ECO:0000256" key="1">
    <source>
        <dbReference type="ARBA" id="ARBA00004651"/>
    </source>
</evidence>
<evidence type="ECO:0000259" key="10">
    <source>
        <dbReference type="Pfam" id="PF02355"/>
    </source>
</evidence>
<name>A0A8I0T7Y5_9GAMM</name>
<dbReference type="RefSeq" id="WP_147391430.1">
    <property type="nucleotide sequence ID" value="NZ_AQHF01000034.1"/>
</dbReference>
<dbReference type="PRINTS" id="PR00702">
    <property type="entry name" value="ACRIFLAVINRP"/>
</dbReference>
<evidence type="ECO:0000256" key="8">
    <source>
        <dbReference type="ARBA" id="ARBA00023136"/>
    </source>
</evidence>
<feature type="transmembrane region" description="Helical" evidence="9">
    <location>
        <begin position="449"/>
        <end position="468"/>
    </location>
</feature>
<dbReference type="InterPro" id="IPR055344">
    <property type="entry name" value="SecD_SecF_C_bact"/>
</dbReference>
<comment type="function">
    <text evidence="9">Part of the Sec protein translocase complex. Interacts with the SecYEG preprotein conducting channel. SecDF uses the proton motive force (PMF) to complete protein translocation after the ATP-dependent function of SecA.</text>
</comment>
<dbReference type="InterPro" id="IPR048634">
    <property type="entry name" value="SecD_SecF_C"/>
</dbReference>
<comment type="subcellular location">
    <subcellularLocation>
        <location evidence="1 9">Cell membrane</location>
        <topology evidence="1 9">Multi-pass membrane protein</topology>
    </subcellularLocation>
</comment>
<dbReference type="InterPro" id="IPR022813">
    <property type="entry name" value="SecD/SecF_arch_bac"/>
</dbReference>
<dbReference type="GO" id="GO:0043952">
    <property type="term" value="P:protein transport by the Sec complex"/>
    <property type="evidence" value="ECO:0007669"/>
    <property type="project" value="UniProtKB-UniRule"/>
</dbReference>
<evidence type="ECO:0000259" key="13">
    <source>
        <dbReference type="Pfam" id="PF22599"/>
    </source>
</evidence>
<feature type="domain" description="SecD export protein N-terminal TM" evidence="11">
    <location>
        <begin position="18"/>
        <end position="103"/>
    </location>
</feature>
<dbReference type="AlphaFoldDB" id="A0A8I0T7Y5"/>
<keyword evidence="5 9" id="KW-0653">Protein transport</keyword>
<dbReference type="Gene3D" id="1.20.1640.10">
    <property type="entry name" value="Multidrug efflux transporter AcrB transmembrane domain"/>
    <property type="match status" value="1"/>
</dbReference>
<evidence type="ECO:0000256" key="7">
    <source>
        <dbReference type="ARBA" id="ARBA00023010"/>
    </source>
</evidence>
<keyword evidence="4 9" id="KW-0812">Transmembrane</keyword>
<dbReference type="GO" id="GO:0006605">
    <property type="term" value="P:protein targeting"/>
    <property type="evidence" value="ECO:0007669"/>
    <property type="project" value="UniProtKB-UniRule"/>
</dbReference>
<dbReference type="FunFam" id="1.20.1640.10:FF:000004">
    <property type="entry name" value="Protein translocase subunit SecD"/>
    <property type="match status" value="1"/>
</dbReference>
<dbReference type="NCBIfam" id="TIGR01129">
    <property type="entry name" value="secD"/>
    <property type="match status" value="1"/>
</dbReference>
<dbReference type="EMBL" id="AQHF01000034">
    <property type="protein sequence ID" value="MBE0348724.1"/>
    <property type="molecule type" value="Genomic_DNA"/>
</dbReference>
<dbReference type="Pfam" id="PF22599">
    <property type="entry name" value="SecDF_P1_head"/>
    <property type="match status" value="1"/>
</dbReference>
<reference evidence="14 15" key="1">
    <citation type="submission" date="2015-06" db="EMBL/GenBank/DDBJ databases">
        <title>Genome sequence of Pseudoalteromonas peptidolytica.</title>
        <authorList>
            <person name="Xie B.-B."/>
            <person name="Rong J.-C."/>
            <person name="Qin Q.-L."/>
            <person name="Zhang Y.-Z."/>
        </authorList>
    </citation>
    <scope>NUCLEOTIDE SEQUENCE [LARGE SCALE GENOMIC DNA]</scope>
    <source>
        <strain evidence="14 15">F12-50-A1</strain>
    </source>
</reference>
<evidence type="ECO:0000256" key="2">
    <source>
        <dbReference type="ARBA" id="ARBA00022448"/>
    </source>
</evidence>
<feature type="transmembrane region" description="Helical" evidence="9">
    <location>
        <begin position="545"/>
        <end position="568"/>
    </location>
</feature>
<accession>A0A8I0T7Y5</accession>
<dbReference type="InterPro" id="IPR027398">
    <property type="entry name" value="SecD-TM"/>
</dbReference>
<keyword evidence="3 9" id="KW-1003">Cell membrane</keyword>
<dbReference type="SUPFAM" id="SSF82866">
    <property type="entry name" value="Multidrug efflux transporter AcrB transmembrane domain"/>
    <property type="match status" value="1"/>
</dbReference>
<dbReference type="Proteomes" id="UP000660708">
    <property type="component" value="Unassembled WGS sequence"/>
</dbReference>
<keyword evidence="15" id="KW-1185">Reference proteome</keyword>
<dbReference type="InterPro" id="IPR048631">
    <property type="entry name" value="SecD_1st"/>
</dbReference>
<evidence type="ECO:0000259" key="11">
    <source>
        <dbReference type="Pfam" id="PF13721"/>
    </source>
</evidence>
<feature type="transmembrane region" description="Helical" evidence="9">
    <location>
        <begin position="503"/>
        <end position="524"/>
    </location>
</feature>
<evidence type="ECO:0000313" key="14">
    <source>
        <dbReference type="EMBL" id="MBE0348724.1"/>
    </source>
</evidence>
<dbReference type="InterPro" id="IPR054384">
    <property type="entry name" value="SecDF_P1_head"/>
</dbReference>
<evidence type="ECO:0000256" key="6">
    <source>
        <dbReference type="ARBA" id="ARBA00022989"/>
    </source>
</evidence>